<evidence type="ECO:0008006" key="3">
    <source>
        <dbReference type="Google" id="ProtNLM"/>
    </source>
</evidence>
<dbReference type="AlphaFoldDB" id="A0A1M6SW31"/>
<evidence type="ECO:0000313" key="2">
    <source>
        <dbReference type="Proteomes" id="UP000184465"/>
    </source>
</evidence>
<proteinExistence type="predicted"/>
<protein>
    <recommendedName>
        <fullName evidence="3">PLAT domain-containing protein</fullName>
    </recommendedName>
</protein>
<dbReference type="RefSeq" id="WP_073152930.1">
    <property type="nucleotide sequence ID" value="NZ_FRAG01000072.1"/>
</dbReference>
<gene>
    <name evidence="1" type="ORF">SAMN02745912_03454</name>
</gene>
<name>A0A1M6SW31_PARC5</name>
<reference evidence="1 2" key="1">
    <citation type="submission" date="2016-11" db="EMBL/GenBank/DDBJ databases">
        <authorList>
            <person name="Jaros S."/>
            <person name="Januszkiewicz K."/>
            <person name="Wedrychowicz H."/>
        </authorList>
    </citation>
    <scope>NUCLEOTIDE SEQUENCE [LARGE SCALE GENOMIC DNA]</scope>
    <source>
        <strain evidence="1 2">DSM 15212</strain>
    </source>
</reference>
<dbReference type="EMBL" id="FRAG01000072">
    <property type="protein sequence ID" value="SHK48859.1"/>
    <property type="molecule type" value="Genomic_DNA"/>
</dbReference>
<evidence type="ECO:0000313" key="1">
    <source>
        <dbReference type="EMBL" id="SHK48859.1"/>
    </source>
</evidence>
<dbReference type="OrthoDB" id="9553512at2"/>
<accession>A0A1M6SW31</accession>
<keyword evidence="2" id="KW-1185">Reference proteome</keyword>
<organism evidence="1 2">
    <name type="scientific">Paramaledivibacter caminithermalis (strain DSM 15212 / CIP 107654 / DViRD3)</name>
    <name type="common">Clostridium caminithermale</name>
    <dbReference type="NCBI Taxonomy" id="1121301"/>
    <lineage>
        <taxon>Bacteria</taxon>
        <taxon>Bacillati</taxon>
        <taxon>Bacillota</taxon>
        <taxon>Clostridia</taxon>
        <taxon>Peptostreptococcales</taxon>
        <taxon>Caminicellaceae</taxon>
        <taxon>Paramaledivibacter</taxon>
    </lineage>
</organism>
<dbReference type="Proteomes" id="UP000184465">
    <property type="component" value="Unassembled WGS sequence"/>
</dbReference>
<sequence length="145" mass="15616">MNKTFHINTILPPKVDAFASTVTTSPIDLSSYNHVTFVIATGTGDTGTQSITVEACSDEVATEASPIEFRYKEALTGDDFSDYILADTSGFTTTAGDNKTYVIEVDSQALAKLEYKYLRIKAVEVVDAPVEGSIVAILTSARYSD</sequence>
<dbReference type="STRING" id="1121301.SAMN02745912_03454"/>